<protein>
    <submittedName>
        <fullName evidence="1">UPF0260 protein</fullName>
    </submittedName>
</protein>
<dbReference type="EMBL" id="BMZO01000008">
    <property type="protein sequence ID" value="GHC74881.1"/>
    <property type="molecule type" value="Genomic_DNA"/>
</dbReference>
<dbReference type="NCBIfam" id="NF003501">
    <property type="entry name" value="PRK05170.1-5"/>
    <property type="match status" value="1"/>
</dbReference>
<organism evidence="1 2">
    <name type="scientific">Limoniibacter endophyticus</name>
    <dbReference type="NCBI Taxonomy" id="1565040"/>
    <lineage>
        <taxon>Bacteria</taxon>
        <taxon>Pseudomonadati</taxon>
        <taxon>Pseudomonadota</taxon>
        <taxon>Alphaproteobacteria</taxon>
        <taxon>Hyphomicrobiales</taxon>
        <taxon>Bartonellaceae</taxon>
        <taxon>Limoniibacter</taxon>
    </lineage>
</organism>
<proteinExistence type="predicted"/>
<dbReference type="InterPro" id="IPR005358">
    <property type="entry name" value="Puta_zinc/iron-chelating_dom"/>
</dbReference>
<gene>
    <name evidence="1" type="ORF">GCM10010136_24170</name>
</gene>
<dbReference type="Proteomes" id="UP000641137">
    <property type="component" value="Unassembled WGS sequence"/>
</dbReference>
<dbReference type="PANTHER" id="PTHR37421:SF1">
    <property type="entry name" value="UPF0260 PROTEIN YCGN"/>
    <property type="match status" value="1"/>
</dbReference>
<accession>A0A8J3GHY3</accession>
<keyword evidence="2" id="KW-1185">Reference proteome</keyword>
<dbReference type="AlphaFoldDB" id="A0A8J3GHY3"/>
<evidence type="ECO:0000313" key="2">
    <source>
        <dbReference type="Proteomes" id="UP000641137"/>
    </source>
</evidence>
<dbReference type="InterPro" id="IPR008228">
    <property type="entry name" value="UCP006173"/>
</dbReference>
<reference evidence="1" key="2">
    <citation type="submission" date="2020-09" db="EMBL/GenBank/DDBJ databases">
        <authorList>
            <person name="Sun Q."/>
            <person name="Kim S."/>
        </authorList>
    </citation>
    <scope>NUCLEOTIDE SEQUENCE</scope>
    <source>
        <strain evidence="1">KCTC 42097</strain>
    </source>
</reference>
<dbReference type="NCBIfam" id="NF003507">
    <property type="entry name" value="PRK05170.2-5"/>
    <property type="match status" value="1"/>
</dbReference>
<name>A0A8J3GHY3_9HYPH</name>
<dbReference type="PIRSF" id="PIRSF006173">
    <property type="entry name" value="UCP006173"/>
    <property type="match status" value="1"/>
</dbReference>
<sequence>MNRQEWEALCDGCGKCCLAKLEDEDTGEIYWTSVACRLFDESECRCSDYANRQKKVDDCVKLTPENVPSIVWLPETCAYRLVNEGRDLHDWHPLISGRRESVHEAGVSVRGMVTAHEHDLDDTDEYLEHMLEEAP</sequence>
<dbReference type="PANTHER" id="PTHR37421">
    <property type="entry name" value="UPF0260 PROTEIN YCGN"/>
    <property type="match status" value="1"/>
</dbReference>
<comment type="caution">
    <text evidence="1">The sequence shown here is derived from an EMBL/GenBank/DDBJ whole genome shotgun (WGS) entry which is preliminary data.</text>
</comment>
<dbReference type="Pfam" id="PF03692">
    <property type="entry name" value="CxxCxxCC"/>
    <property type="match status" value="1"/>
</dbReference>
<reference evidence="1" key="1">
    <citation type="journal article" date="2014" name="Int. J. Syst. Evol. Microbiol.">
        <title>Complete genome sequence of Corynebacterium casei LMG S-19264T (=DSM 44701T), isolated from a smear-ripened cheese.</title>
        <authorList>
            <consortium name="US DOE Joint Genome Institute (JGI-PGF)"/>
            <person name="Walter F."/>
            <person name="Albersmeier A."/>
            <person name="Kalinowski J."/>
            <person name="Ruckert C."/>
        </authorList>
    </citation>
    <scope>NUCLEOTIDE SEQUENCE</scope>
    <source>
        <strain evidence="1">KCTC 42097</strain>
    </source>
</reference>
<evidence type="ECO:0000313" key="1">
    <source>
        <dbReference type="EMBL" id="GHC74881.1"/>
    </source>
</evidence>